<reference evidence="2 3" key="1">
    <citation type="submission" date="2023-02" db="EMBL/GenBank/DDBJ databases">
        <title>Oceanobacillus kimchii IFOP_LL358 isolated form Alexandrium catenella lab strain.</title>
        <authorList>
            <person name="Gajardo G."/>
            <person name="Ueki S."/>
            <person name="Maruyama F."/>
        </authorList>
    </citation>
    <scope>NUCLEOTIDE SEQUENCE [LARGE SCALE GENOMIC DNA]</scope>
    <source>
        <strain evidence="2 3">IFOP_LL358</strain>
    </source>
</reference>
<dbReference type="RefSeq" id="WP_200411838.1">
    <property type="nucleotide sequence ID" value="NZ_BSKO01000001.1"/>
</dbReference>
<keyword evidence="1" id="KW-1133">Transmembrane helix</keyword>
<accession>A0ABQ5TKI0</accession>
<dbReference type="EMBL" id="BSKO01000001">
    <property type="protein sequence ID" value="GLO65022.1"/>
    <property type="molecule type" value="Genomic_DNA"/>
</dbReference>
<proteinExistence type="predicted"/>
<keyword evidence="3" id="KW-1185">Reference proteome</keyword>
<protein>
    <submittedName>
        <fullName evidence="2">Uncharacterized protein</fullName>
    </submittedName>
</protein>
<organism evidence="2 3">
    <name type="scientific">Oceanobacillus kimchii</name>
    <dbReference type="NCBI Taxonomy" id="746691"/>
    <lineage>
        <taxon>Bacteria</taxon>
        <taxon>Bacillati</taxon>
        <taxon>Bacillota</taxon>
        <taxon>Bacilli</taxon>
        <taxon>Bacillales</taxon>
        <taxon>Bacillaceae</taxon>
        <taxon>Oceanobacillus</taxon>
    </lineage>
</organism>
<feature type="transmembrane region" description="Helical" evidence="1">
    <location>
        <begin position="7"/>
        <end position="25"/>
    </location>
</feature>
<keyword evidence="1" id="KW-0472">Membrane</keyword>
<keyword evidence="1" id="KW-0812">Transmembrane</keyword>
<evidence type="ECO:0000313" key="2">
    <source>
        <dbReference type="EMBL" id="GLO65022.1"/>
    </source>
</evidence>
<gene>
    <name evidence="2" type="ORF">MACH08_08060</name>
</gene>
<evidence type="ECO:0000256" key="1">
    <source>
        <dbReference type="SAM" id="Phobius"/>
    </source>
</evidence>
<comment type="caution">
    <text evidence="2">The sequence shown here is derived from an EMBL/GenBank/DDBJ whole genome shotgun (WGS) entry which is preliminary data.</text>
</comment>
<dbReference type="Proteomes" id="UP001275436">
    <property type="component" value="Unassembled WGS sequence"/>
</dbReference>
<sequence length="65" mass="7217">MRGSFVVPRLLILVGVFFISAGVGLRNINTYVPILGIVVGILFFLLAGHISRLLGKKEEQIRKEH</sequence>
<name>A0ABQ5TKI0_9BACI</name>
<evidence type="ECO:0000313" key="3">
    <source>
        <dbReference type="Proteomes" id="UP001275436"/>
    </source>
</evidence>
<feature type="transmembrane region" description="Helical" evidence="1">
    <location>
        <begin position="31"/>
        <end position="54"/>
    </location>
</feature>